<dbReference type="Gene3D" id="3.10.310.10">
    <property type="entry name" value="Diaminopimelate Epimerase, Chain A, domain 1"/>
    <property type="match status" value="2"/>
</dbReference>
<evidence type="ECO:0000313" key="2">
    <source>
        <dbReference type="Proteomes" id="UP000016491"/>
    </source>
</evidence>
<dbReference type="AlphaFoldDB" id="A0ABC9TVJ0"/>
<dbReference type="InterPro" id="IPR058944">
    <property type="entry name" value="CntK-like"/>
</dbReference>
<proteinExistence type="predicted"/>
<organism evidence="1 2">
    <name type="scientific">[Clostridium] symbiosum ATCC 14940</name>
    <dbReference type="NCBI Taxonomy" id="411472"/>
    <lineage>
        <taxon>Bacteria</taxon>
        <taxon>Bacillati</taxon>
        <taxon>Bacillota</taxon>
        <taxon>Clostridia</taxon>
        <taxon>Lachnospirales</taxon>
        <taxon>Lachnospiraceae</taxon>
        <taxon>Otoolea</taxon>
    </lineage>
</organism>
<evidence type="ECO:0008006" key="3">
    <source>
        <dbReference type="Google" id="ProtNLM"/>
    </source>
</evidence>
<evidence type="ECO:0000313" key="1">
    <source>
        <dbReference type="EMBL" id="ERI75700.1"/>
    </source>
</evidence>
<dbReference type="Proteomes" id="UP000016491">
    <property type="component" value="Unassembled WGS sequence"/>
</dbReference>
<comment type="caution">
    <text evidence="1">The sequence shown here is derived from an EMBL/GenBank/DDBJ whole genome shotgun (WGS) entry which is preliminary data.</text>
</comment>
<dbReference type="SUPFAM" id="SSF54506">
    <property type="entry name" value="Diaminopimelate epimerase-like"/>
    <property type="match status" value="1"/>
</dbReference>
<gene>
    <name evidence="1" type="ORF">CLOSYM_03096</name>
</gene>
<reference evidence="1 2" key="1">
    <citation type="submission" date="2013-07" db="EMBL/GenBank/DDBJ databases">
        <authorList>
            <person name="Weinstock G."/>
            <person name="Sodergren E."/>
            <person name="Wylie T."/>
            <person name="Fulton L."/>
            <person name="Fulton R."/>
            <person name="Fronick C."/>
            <person name="O'Laughlin M."/>
            <person name="Godfrey J."/>
            <person name="Miner T."/>
            <person name="Herter B."/>
            <person name="Appelbaum E."/>
            <person name="Cordes M."/>
            <person name="Lek S."/>
            <person name="Wollam A."/>
            <person name="Pepin K.H."/>
            <person name="Palsikar V.B."/>
            <person name="Mitreva M."/>
            <person name="Wilson R.K."/>
        </authorList>
    </citation>
    <scope>NUCLEOTIDE SEQUENCE [LARGE SCALE GENOMIC DNA]</scope>
    <source>
        <strain evidence="1 2">ATCC 14940</strain>
    </source>
</reference>
<protein>
    <recommendedName>
        <fullName evidence="3">Diaminopimelate epimerase</fullName>
    </recommendedName>
</protein>
<name>A0ABC9TVJ0_CLOSY</name>
<dbReference type="Pfam" id="PF26317">
    <property type="entry name" value="CntK_N"/>
    <property type="match status" value="1"/>
</dbReference>
<accession>A0ABC9TVJ0</accession>
<dbReference type="EMBL" id="AWSU01000237">
    <property type="protein sequence ID" value="ERI75700.1"/>
    <property type="molecule type" value="Genomic_DNA"/>
</dbReference>
<sequence length="296" mass="31773">MVFLGKLYHLHSTQEGYIMEFKLKITMADPAGNRTAFAEGEVPPELYAAVGAAILKEEDLNAEQAGFLLKPLRGAAGRMEMMGGEFCGNASRSFGLLLGRRNGMKAGERIPVEVSGSKDILEVLLEEDGSWVSMPLPQAITELSLPEECGRDSGISSSDGSGLLRFPAVVLEGITHVILEDVEPSETLAHAVLDKMAKETDVDAAGAIFIKDGEMTPVVWVRATDSFIWESSCGSGTLASTVWLGRDVADGDFRLELKQPGGILKAEFTAKNGKITDARIGGPVFFEEPVIKTIVI</sequence>